<evidence type="ECO:0000256" key="1">
    <source>
        <dbReference type="SAM" id="MobiDB-lite"/>
    </source>
</evidence>
<proteinExistence type="predicted"/>
<sequence>ESFPVAAKEPVVKEKKPVPAPRPKGKIGSVGHELESVLITAGSGKLPENVAVSIINTQLKKSHIFADISVSELVSTRRSDVESLIDRVSEACVPSMGTEAAKGIRKRLRRELLGEEENKKEVRAPAAAEKPLAQQTLNDFTLTLKNFNPMADFIVKQQAKVVEFPENPTRKDAEKLMNKVLGVLKLDPDQKHVLKRELMKVVNQYFPK</sequence>
<gene>
    <name evidence="2" type="ORF">S01H1_63045</name>
</gene>
<name>X0X6X5_9ZZZZ</name>
<comment type="caution">
    <text evidence="2">The sequence shown here is derived from an EMBL/GenBank/DDBJ whole genome shotgun (WGS) entry which is preliminary data.</text>
</comment>
<accession>X0X6X5</accession>
<dbReference type="EMBL" id="BARS01041457">
    <property type="protein sequence ID" value="GAG32418.1"/>
    <property type="molecule type" value="Genomic_DNA"/>
</dbReference>
<reference evidence="2" key="1">
    <citation type="journal article" date="2014" name="Front. Microbiol.">
        <title>High frequency of phylogenetically diverse reductive dehalogenase-homologous genes in deep subseafloor sedimentary metagenomes.</title>
        <authorList>
            <person name="Kawai M."/>
            <person name="Futagami T."/>
            <person name="Toyoda A."/>
            <person name="Takaki Y."/>
            <person name="Nishi S."/>
            <person name="Hori S."/>
            <person name="Arai W."/>
            <person name="Tsubouchi T."/>
            <person name="Morono Y."/>
            <person name="Uchiyama I."/>
            <person name="Ito T."/>
            <person name="Fujiyama A."/>
            <person name="Inagaki F."/>
            <person name="Takami H."/>
        </authorList>
    </citation>
    <scope>NUCLEOTIDE SEQUENCE</scope>
    <source>
        <strain evidence="2">Expedition CK06-06</strain>
    </source>
</reference>
<evidence type="ECO:0000313" key="2">
    <source>
        <dbReference type="EMBL" id="GAG32418.1"/>
    </source>
</evidence>
<protein>
    <submittedName>
        <fullName evidence="2">Uncharacterized protein</fullName>
    </submittedName>
</protein>
<organism evidence="2">
    <name type="scientific">marine sediment metagenome</name>
    <dbReference type="NCBI Taxonomy" id="412755"/>
    <lineage>
        <taxon>unclassified sequences</taxon>
        <taxon>metagenomes</taxon>
        <taxon>ecological metagenomes</taxon>
    </lineage>
</organism>
<feature type="region of interest" description="Disordered" evidence="1">
    <location>
        <begin position="1"/>
        <end position="27"/>
    </location>
</feature>
<dbReference type="AlphaFoldDB" id="X0X6X5"/>
<feature type="non-terminal residue" evidence="2">
    <location>
        <position position="1"/>
    </location>
</feature>